<gene>
    <name evidence="10" type="ORF">E4M00_08910</name>
</gene>
<feature type="transmembrane region" description="Helical" evidence="9">
    <location>
        <begin position="385"/>
        <end position="416"/>
    </location>
</feature>
<keyword evidence="4" id="KW-1003">Cell membrane</keyword>
<comment type="subcellular location">
    <subcellularLocation>
        <location evidence="1">Cell membrane</location>
        <topology evidence="1">Multi-pass membrane protein</topology>
    </subcellularLocation>
</comment>
<keyword evidence="5 9" id="KW-0812">Transmembrane</keyword>
<keyword evidence="6 9" id="KW-1133">Transmembrane helix</keyword>
<feature type="compositionally biased region" description="Low complexity" evidence="8">
    <location>
        <begin position="25"/>
        <end position="34"/>
    </location>
</feature>
<keyword evidence="11" id="KW-1185">Reference proteome</keyword>
<name>A0A4Y9R1S5_9MICO</name>
<feature type="transmembrane region" description="Helical" evidence="9">
    <location>
        <begin position="90"/>
        <end position="108"/>
    </location>
</feature>
<dbReference type="InterPro" id="IPR002549">
    <property type="entry name" value="AI-2E-like"/>
</dbReference>
<organism evidence="10 11">
    <name type="scientific">Orlajensenia leifsoniae</name>
    <dbReference type="NCBI Taxonomy" id="2561933"/>
    <lineage>
        <taxon>Bacteria</taxon>
        <taxon>Bacillati</taxon>
        <taxon>Actinomycetota</taxon>
        <taxon>Actinomycetes</taxon>
        <taxon>Micrococcales</taxon>
        <taxon>Microbacteriaceae</taxon>
        <taxon>Orlajensenia</taxon>
    </lineage>
</organism>
<comment type="caution">
    <text evidence="10">The sequence shown here is derived from an EMBL/GenBank/DDBJ whole genome shotgun (WGS) entry which is preliminary data.</text>
</comment>
<evidence type="ECO:0000256" key="2">
    <source>
        <dbReference type="ARBA" id="ARBA00009773"/>
    </source>
</evidence>
<dbReference type="GO" id="GO:0005886">
    <property type="term" value="C:plasma membrane"/>
    <property type="evidence" value="ECO:0007669"/>
    <property type="project" value="UniProtKB-SubCell"/>
</dbReference>
<evidence type="ECO:0000313" key="10">
    <source>
        <dbReference type="EMBL" id="TFV98138.1"/>
    </source>
</evidence>
<proteinExistence type="inferred from homology"/>
<keyword evidence="7 9" id="KW-0472">Membrane</keyword>
<dbReference type="PANTHER" id="PTHR21716">
    <property type="entry name" value="TRANSMEMBRANE PROTEIN"/>
    <property type="match status" value="1"/>
</dbReference>
<evidence type="ECO:0000313" key="11">
    <source>
        <dbReference type="Proteomes" id="UP000298127"/>
    </source>
</evidence>
<reference evidence="10 11" key="1">
    <citation type="journal article" date="2018" name="J. Microbiol.">
        <title>Leifsonia flava sp. nov., a novel actinobacterium isolated from the rhizosphere of Aquilegia viridiflora.</title>
        <authorList>
            <person name="Cai Y."/>
            <person name="Tao W.Z."/>
            <person name="Ma Y.J."/>
            <person name="Cheng J."/>
            <person name="Zhang M.Y."/>
            <person name="Zhang Y.X."/>
        </authorList>
    </citation>
    <scope>NUCLEOTIDE SEQUENCE [LARGE SCALE GENOMIC DNA]</scope>
    <source>
        <strain evidence="10 11">SYP-B2174</strain>
    </source>
</reference>
<dbReference type="EMBL" id="SPQZ01000003">
    <property type="protein sequence ID" value="TFV98138.1"/>
    <property type="molecule type" value="Genomic_DNA"/>
</dbReference>
<feature type="transmembrane region" description="Helical" evidence="9">
    <location>
        <begin position="144"/>
        <end position="165"/>
    </location>
</feature>
<feature type="transmembrane region" description="Helical" evidence="9">
    <location>
        <begin position="342"/>
        <end position="365"/>
    </location>
</feature>
<evidence type="ECO:0000256" key="3">
    <source>
        <dbReference type="ARBA" id="ARBA00022448"/>
    </source>
</evidence>
<evidence type="ECO:0000256" key="1">
    <source>
        <dbReference type="ARBA" id="ARBA00004651"/>
    </source>
</evidence>
<dbReference type="Proteomes" id="UP000298127">
    <property type="component" value="Unassembled WGS sequence"/>
</dbReference>
<evidence type="ECO:0000256" key="9">
    <source>
        <dbReference type="SAM" id="Phobius"/>
    </source>
</evidence>
<feature type="transmembrane region" description="Helical" evidence="9">
    <location>
        <begin position="230"/>
        <end position="251"/>
    </location>
</feature>
<evidence type="ECO:0000256" key="6">
    <source>
        <dbReference type="ARBA" id="ARBA00022989"/>
    </source>
</evidence>
<feature type="transmembrane region" description="Helical" evidence="9">
    <location>
        <begin position="288"/>
        <end position="308"/>
    </location>
</feature>
<accession>A0A4Y9R1S5</accession>
<dbReference type="AlphaFoldDB" id="A0A4Y9R1S5"/>
<evidence type="ECO:0000256" key="4">
    <source>
        <dbReference type="ARBA" id="ARBA00022475"/>
    </source>
</evidence>
<evidence type="ECO:0000256" key="7">
    <source>
        <dbReference type="ARBA" id="ARBA00023136"/>
    </source>
</evidence>
<dbReference type="Pfam" id="PF01594">
    <property type="entry name" value="AI-2E_transport"/>
    <property type="match status" value="1"/>
</dbReference>
<comment type="similarity">
    <text evidence="2">Belongs to the autoinducer-2 exporter (AI-2E) (TC 2.A.86) family.</text>
</comment>
<evidence type="ECO:0000256" key="8">
    <source>
        <dbReference type="SAM" id="MobiDB-lite"/>
    </source>
</evidence>
<keyword evidence="3" id="KW-0813">Transport</keyword>
<feature type="transmembrane region" description="Helical" evidence="9">
    <location>
        <begin position="314"/>
        <end position="335"/>
    </location>
</feature>
<feature type="transmembrane region" description="Helical" evidence="9">
    <location>
        <begin position="114"/>
        <end position="132"/>
    </location>
</feature>
<protein>
    <submittedName>
        <fullName evidence="10">AI-2E family transporter</fullName>
    </submittedName>
</protein>
<evidence type="ECO:0000256" key="5">
    <source>
        <dbReference type="ARBA" id="ARBA00022692"/>
    </source>
</evidence>
<sequence>MPRRWVPAGITTSTASSRRGRIAPSRSGSTTTRRIPSTTATWWFPRPEKIGPPGAPRHYACAVTNLQQKARRDKVVKTSTSLIANKPFQWAFVATLGVLLALGLAAAASAVSSVIFSVFAAVFVTLGLDPLVRWFERRGMRRGAAIVTVIILFVLVIVGLLWLVLPLVIGQAAQFVKDAPSMLADLQKQQWFVDASNGSGGVLSTVYTWITGLIADPTFWTAVGGGALKFGVALASGISSGIFIFILTIYFTATLDFSKNAVYSLVSASHRTRVVDYAERIMGNVGRYLSGMVVLAFLNATFSLILLSLVGVPFALVISVAAFFITLIPLIGTVLTTAFMTVFSLFTSPVAALIVLVAMLIYMQVEAYILTPRVMSKAVQVPGSIVLIAALAGGTLAGLPGALVAIPVAAGILLIIKEVVVPRKARS</sequence>
<feature type="region of interest" description="Disordered" evidence="8">
    <location>
        <begin position="1"/>
        <end position="34"/>
    </location>
</feature>
<dbReference type="PANTHER" id="PTHR21716:SF53">
    <property type="entry name" value="PERMEASE PERM-RELATED"/>
    <property type="match status" value="1"/>
</dbReference>